<dbReference type="OrthoDB" id="1969285at2"/>
<dbReference type="AlphaFoldDB" id="G8QQQ8"/>
<protein>
    <submittedName>
        <fullName evidence="3">Purine catabolism regulator-like protein</fullName>
    </submittedName>
</protein>
<evidence type="ECO:0000259" key="2">
    <source>
        <dbReference type="Pfam" id="PF13556"/>
    </source>
</evidence>
<evidence type="ECO:0000313" key="4">
    <source>
        <dbReference type="Proteomes" id="UP000005632"/>
    </source>
</evidence>
<dbReference type="PANTHER" id="PTHR33744">
    <property type="entry name" value="CARBOHYDRATE DIACID REGULATOR"/>
    <property type="match status" value="1"/>
</dbReference>
<dbReference type="InterPro" id="IPR025736">
    <property type="entry name" value="PucR_C-HTH_dom"/>
</dbReference>
<name>G8QQQ8_SPHPG</name>
<evidence type="ECO:0000313" key="3">
    <source>
        <dbReference type="EMBL" id="AEV28689.1"/>
    </source>
</evidence>
<dbReference type="Pfam" id="PF13556">
    <property type="entry name" value="HTH_30"/>
    <property type="match status" value="1"/>
</dbReference>
<dbReference type="RefSeq" id="WP_014269538.1">
    <property type="nucleotide sequence ID" value="NC_016633.1"/>
</dbReference>
<dbReference type="eggNOG" id="COG3835">
    <property type="taxonomic scope" value="Bacteria"/>
</dbReference>
<dbReference type="Gene3D" id="1.10.10.2840">
    <property type="entry name" value="PucR C-terminal helix-turn-helix domain"/>
    <property type="match status" value="1"/>
</dbReference>
<keyword evidence="4" id="KW-1185">Reference proteome</keyword>
<reference evidence="3 4" key="1">
    <citation type="submission" date="2011-11" db="EMBL/GenBank/DDBJ databases">
        <title>Complete sequence of Spirochaeta sp. grapes.</title>
        <authorList>
            <consortium name="US DOE Joint Genome Institute"/>
            <person name="Lucas S."/>
            <person name="Han J."/>
            <person name="Lapidus A."/>
            <person name="Cheng J.-F."/>
            <person name="Goodwin L."/>
            <person name="Pitluck S."/>
            <person name="Peters L."/>
            <person name="Ovchinnikova G."/>
            <person name="Munk A.C."/>
            <person name="Detter J.C."/>
            <person name="Han C."/>
            <person name="Tapia R."/>
            <person name="Land M."/>
            <person name="Hauser L."/>
            <person name="Kyrpides N."/>
            <person name="Ivanova N."/>
            <person name="Pagani I."/>
            <person name="Ritalahtilisa K."/>
            <person name="Loeffler F."/>
            <person name="Woyke T."/>
        </authorList>
    </citation>
    <scope>NUCLEOTIDE SEQUENCE [LARGE SCALE GENOMIC DNA]</scope>
    <source>
        <strain evidence="4">ATCC BAA-1885 / DSM 22778 / Grapes</strain>
    </source>
</reference>
<feature type="domain" description="PucR C-terminal helix-turn-helix" evidence="2">
    <location>
        <begin position="447"/>
        <end position="492"/>
    </location>
</feature>
<dbReference type="InterPro" id="IPR051448">
    <property type="entry name" value="CdaR-like_regulators"/>
</dbReference>
<accession>G8QQQ8</accession>
<sequence>MSVNLSQLLELPCLKDATVVAGKSALDRPVTSVSVLEYAQPTALLDEFFEKNRFIGSELALTCWYNIRHDVDAQCNILKDLASYGEVGVILYYLGIIVKELDQRVLDVANAYGIALIVMPEGSINYRYSEVITSVMEAVIKDRTEQTLFSGDLLNQVTRLPEHLRTMDTLLSMLRDRLHTSFILTDQNNKLLNAVAYPLAAESALTHAMEAHRFPSLWWKNQSRITAGKGPAMYLHTINTEGKVLSEEILRQIVEVVQLFVNIWNPQHNQFISEEMIRTILRDEPIKMRRLGELFHIDVAALQEMWVLIPDKEEENNATYKDSLSRILKENYAICVCDNYEKHTVAFTDGKCLGERESIAQELGVLRCKLFSIQHTLTTTEVRQAYLTIQETKEACRSIFPCKLFYTAEDITFAKNCLHCIEKGQLSIEQHTHCLRPIQQDSESQRTLAILLLDCQGNVAKTAQHLNLHINSVKYRVQKLNAQFGSEVSAFPLNAFLAFAMAVQRVLGS</sequence>
<dbReference type="Pfam" id="PF07905">
    <property type="entry name" value="PucR"/>
    <property type="match status" value="1"/>
</dbReference>
<proteinExistence type="predicted"/>
<dbReference type="STRING" id="158190.SpiGrapes_0862"/>
<dbReference type="HOGENOM" id="CLU_039921_0_0_12"/>
<dbReference type="PANTHER" id="PTHR33744:SF16">
    <property type="entry name" value="CARBOHYDRATE DIACID REGULATOR"/>
    <property type="match status" value="1"/>
</dbReference>
<dbReference type="InterPro" id="IPR042070">
    <property type="entry name" value="PucR_C-HTH_sf"/>
</dbReference>
<gene>
    <name evidence="3" type="ordered locus">SpiGrapes_0862</name>
</gene>
<dbReference type="KEGG" id="sgp:SpiGrapes_0862"/>
<dbReference type="InterPro" id="IPR012914">
    <property type="entry name" value="PucR_dom"/>
</dbReference>
<dbReference type="EMBL" id="CP003155">
    <property type="protein sequence ID" value="AEV28689.1"/>
    <property type="molecule type" value="Genomic_DNA"/>
</dbReference>
<evidence type="ECO:0000259" key="1">
    <source>
        <dbReference type="Pfam" id="PF07905"/>
    </source>
</evidence>
<feature type="domain" description="Purine catabolism PurC-like" evidence="1">
    <location>
        <begin position="7"/>
        <end position="139"/>
    </location>
</feature>
<dbReference type="Proteomes" id="UP000005632">
    <property type="component" value="Chromosome"/>
</dbReference>
<organism evidence="3 4">
    <name type="scientific">Sphaerochaeta pleomorpha (strain ATCC BAA-1885 / DSM 22778 / Grapes)</name>
    <dbReference type="NCBI Taxonomy" id="158190"/>
    <lineage>
        <taxon>Bacteria</taxon>
        <taxon>Pseudomonadati</taxon>
        <taxon>Spirochaetota</taxon>
        <taxon>Spirochaetia</taxon>
        <taxon>Spirochaetales</taxon>
        <taxon>Sphaerochaetaceae</taxon>
        <taxon>Sphaerochaeta</taxon>
    </lineage>
</organism>